<evidence type="ECO:0000259" key="2">
    <source>
        <dbReference type="SMART" id="SM00642"/>
    </source>
</evidence>
<feature type="compositionally biased region" description="Polar residues" evidence="1">
    <location>
        <begin position="395"/>
        <end position="410"/>
    </location>
</feature>
<dbReference type="Gene3D" id="3.20.20.80">
    <property type="entry name" value="Glycosidases"/>
    <property type="match status" value="1"/>
</dbReference>
<proteinExistence type="predicted"/>
<dbReference type="STRING" id="65393.PCC7424_3928"/>
<dbReference type="eggNOG" id="COG0366">
    <property type="taxonomic scope" value="Bacteria"/>
</dbReference>
<organism evidence="3 4">
    <name type="scientific">Gloeothece citriformis (strain PCC 7424)</name>
    <name type="common">Cyanothece sp. (strain PCC 7424)</name>
    <dbReference type="NCBI Taxonomy" id="65393"/>
    <lineage>
        <taxon>Bacteria</taxon>
        <taxon>Bacillati</taxon>
        <taxon>Cyanobacteriota</taxon>
        <taxon>Cyanophyceae</taxon>
        <taxon>Oscillatoriophycideae</taxon>
        <taxon>Chroococcales</taxon>
        <taxon>Aphanothecaceae</taxon>
        <taxon>Gloeothece</taxon>
        <taxon>Gloeothece citriformis</taxon>
    </lineage>
</organism>
<dbReference type="Gene3D" id="3.90.400.10">
    <property type="entry name" value="Oligo-1,6-glucosidase, Domain 2"/>
    <property type="match status" value="1"/>
</dbReference>
<feature type="domain" description="Glycosyl hydrolase family 13 catalytic" evidence="2">
    <location>
        <begin position="15"/>
        <end position="414"/>
    </location>
</feature>
<dbReference type="Gene3D" id="2.60.40.1180">
    <property type="entry name" value="Golgi alpha-mannosidase II"/>
    <property type="match status" value="1"/>
</dbReference>
<dbReference type="InterPro" id="IPR013780">
    <property type="entry name" value="Glyco_hydro_b"/>
</dbReference>
<dbReference type="AlphaFoldDB" id="B7KKH1"/>
<dbReference type="Pfam" id="PF22157">
    <property type="entry name" value="SupH-like_C"/>
    <property type="match status" value="1"/>
</dbReference>
<dbReference type="PANTHER" id="PTHR10357:SF219">
    <property type="entry name" value="MALTOSE ALPHA-D-GLUCOSYLTRANSFERASE"/>
    <property type="match status" value="1"/>
</dbReference>
<accession>B7KKH1</accession>
<dbReference type="GO" id="GO:0005975">
    <property type="term" value="P:carbohydrate metabolic process"/>
    <property type="evidence" value="ECO:0007669"/>
    <property type="project" value="InterPro"/>
</dbReference>
<evidence type="ECO:0000313" key="3">
    <source>
        <dbReference type="EMBL" id="ACK72304.1"/>
    </source>
</evidence>
<dbReference type="InterPro" id="IPR054049">
    <property type="entry name" value="SupH-like_C"/>
</dbReference>
<gene>
    <name evidence="3" type="ordered locus">PCC7424_3928</name>
</gene>
<dbReference type="EMBL" id="CP001291">
    <property type="protein sequence ID" value="ACK72304.1"/>
    <property type="molecule type" value="Genomic_DNA"/>
</dbReference>
<dbReference type="RefSeq" id="WP_015955889.1">
    <property type="nucleotide sequence ID" value="NC_011729.1"/>
</dbReference>
<dbReference type="InterPro" id="IPR045857">
    <property type="entry name" value="O16G_dom_2"/>
</dbReference>
<protein>
    <submittedName>
        <fullName evidence="3">Alpha amylase catalytic region</fullName>
    </submittedName>
</protein>
<dbReference type="CDD" id="cd11334">
    <property type="entry name" value="AmyAc_TreS"/>
    <property type="match status" value="1"/>
</dbReference>
<dbReference type="Proteomes" id="UP000002384">
    <property type="component" value="Chromosome"/>
</dbReference>
<evidence type="ECO:0000313" key="4">
    <source>
        <dbReference type="Proteomes" id="UP000002384"/>
    </source>
</evidence>
<dbReference type="CAZy" id="GH13">
    <property type="family name" value="Glycoside Hydrolase Family 13"/>
</dbReference>
<dbReference type="HOGENOM" id="CLU_006462_2_1_3"/>
<dbReference type="SMART" id="SM00642">
    <property type="entry name" value="Aamy"/>
    <property type="match status" value="1"/>
</dbReference>
<dbReference type="Pfam" id="PF00128">
    <property type="entry name" value="Alpha-amylase"/>
    <property type="match status" value="1"/>
</dbReference>
<dbReference type="PANTHER" id="PTHR10357">
    <property type="entry name" value="ALPHA-AMYLASE FAMILY MEMBER"/>
    <property type="match status" value="1"/>
</dbReference>
<reference evidence="4" key="1">
    <citation type="journal article" date="2011" name="MBio">
        <title>Novel metabolic attributes of the genus Cyanothece, comprising a group of unicellular nitrogen-fixing Cyanobacteria.</title>
        <authorList>
            <person name="Bandyopadhyay A."/>
            <person name="Elvitigala T."/>
            <person name="Welsh E."/>
            <person name="Stockel J."/>
            <person name="Liberton M."/>
            <person name="Min H."/>
            <person name="Sherman L.A."/>
            <person name="Pakrasi H.B."/>
        </authorList>
    </citation>
    <scope>NUCLEOTIDE SEQUENCE [LARGE SCALE GENOMIC DNA]</scope>
    <source>
        <strain evidence="4">PCC 7424</strain>
    </source>
</reference>
<dbReference type="SUPFAM" id="SSF51445">
    <property type="entry name" value="(Trans)glycosidases"/>
    <property type="match status" value="1"/>
</dbReference>
<dbReference type="InterPro" id="IPR017853">
    <property type="entry name" value="GH"/>
</dbReference>
<dbReference type="InterPro" id="IPR006047">
    <property type="entry name" value="GH13_cat_dom"/>
</dbReference>
<dbReference type="KEGG" id="cyc:PCC7424_3928"/>
<feature type="region of interest" description="Disordered" evidence="1">
    <location>
        <begin position="394"/>
        <end position="415"/>
    </location>
</feature>
<sequence length="544" mass="63104">MIMQNIWHKNAIIYSLDVETFMDSNGDGVGDFQGLIERLDYLSGLGINCLWLLPFYPSPNRDNGYDVMDYYNVDPRLGTLGDFVEFMDRAREQGIHVLIDLVVNHTSIEHPWFQAARTDKNSKYRHYYVWSENPPQDDVEEIVFPHAEDSIWEYDQQAEAYYLHHFYKEQPDLNIANSEVREEIRKIINFWLQLGVSGFRVDAVPYLIKEIGVQAERHELESFLSEMREFLSLRRADAVLLAEANVSPDLTCVYFGQGDRMNMLFNFYLNQQMFLALARQEANPIIDALKSLPKIPKQAQWLNFVRHHDELNLNQLENTQREEIFQVFAPEEAMQIYKGRGIRRRLPPMFGGDRRRIELTYSLLFSLPGIPLLRYGDEIGMGDDLSLSDRDSVRTPMQWSSGQNGGFSTSDPEKLTQPMISQGEYSYKSVNVAASQRDPNSLLNWMDRLIRIRKQCSELGWGNWQILDTGEPCVFAHSCEWNNKTVIAVHNLADKSCSIALKLDGSYYLDDLFGDHQYEVPGESHTISLEAYGYRWFRLNPIKP</sequence>
<dbReference type="SUPFAM" id="SSF51011">
    <property type="entry name" value="Glycosyl hydrolase domain"/>
    <property type="match status" value="1"/>
</dbReference>
<keyword evidence="4" id="KW-1185">Reference proteome</keyword>
<evidence type="ECO:0000256" key="1">
    <source>
        <dbReference type="SAM" id="MobiDB-lite"/>
    </source>
</evidence>
<name>B7KKH1_GLOC7</name>